<evidence type="ECO:0000256" key="7">
    <source>
        <dbReference type="ARBA" id="ARBA00023033"/>
    </source>
</evidence>
<dbReference type="CDD" id="cd00302">
    <property type="entry name" value="cytochrome_P450"/>
    <property type="match status" value="1"/>
</dbReference>
<dbReference type="GO" id="GO:0020037">
    <property type="term" value="F:heme binding"/>
    <property type="evidence" value="ECO:0007669"/>
    <property type="project" value="InterPro"/>
</dbReference>
<accession>A0A819GRU6</accession>
<dbReference type="PRINTS" id="PR00385">
    <property type="entry name" value="P450"/>
</dbReference>
<comment type="cofactor">
    <cofactor evidence="1 8">
        <name>heme</name>
        <dbReference type="ChEBI" id="CHEBI:30413"/>
    </cofactor>
</comment>
<dbReference type="GO" id="GO:0016705">
    <property type="term" value="F:oxidoreductase activity, acting on paired donors, with incorporation or reduction of molecular oxygen"/>
    <property type="evidence" value="ECO:0007669"/>
    <property type="project" value="InterPro"/>
</dbReference>
<dbReference type="InterPro" id="IPR017972">
    <property type="entry name" value="Cyt_P450_CS"/>
</dbReference>
<feature type="domain" description="USP" evidence="10">
    <location>
        <begin position="295"/>
        <end position="620"/>
    </location>
</feature>
<dbReference type="GO" id="GO:0016579">
    <property type="term" value="P:protein deubiquitination"/>
    <property type="evidence" value="ECO:0007669"/>
    <property type="project" value="InterPro"/>
</dbReference>
<evidence type="ECO:0000259" key="10">
    <source>
        <dbReference type="PROSITE" id="PS50235"/>
    </source>
</evidence>
<dbReference type="PANTHER" id="PTHR24292:SF54">
    <property type="entry name" value="CYP9F3-RELATED"/>
    <property type="match status" value="1"/>
</dbReference>
<dbReference type="GO" id="GO:0004843">
    <property type="term" value="F:cysteine-type deubiquitinase activity"/>
    <property type="evidence" value="ECO:0007669"/>
    <property type="project" value="InterPro"/>
</dbReference>
<dbReference type="SUPFAM" id="SSF48264">
    <property type="entry name" value="Cytochrome P450"/>
    <property type="match status" value="1"/>
</dbReference>
<dbReference type="InterPro" id="IPR038765">
    <property type="entry name" value="Papain-like_cys_pep_sf"/>
</dbReference>
<dbReference type="PANTHER" id="PTHR24292">
    <property type="entry name" value="CYTOCHROME P450"/>
    <property type="match status" value="1"/>
</dbReference>
<dbReference type="Pfam" id="PF00443">
    <property type="entry name" value="UCH"/>
    <property type="match status" value="1"/>
</dbReference>
<dbReference type="InterPro" id="IPR028889">
    <property type="entry name" value="USP"/>
</dbReference>
<evidence type="ECO:0000256" key="5">
    <source>
        <dbReference type="ARBA" id="ARBA00023002"/>
    </source>
</evidence>
<evidence type="ECO:0000256" key="2">
    <source>
        <dbReference type="ARBA" id="ARBA00010617"/>
    </source>
</evidence>
<dbReference type="PRINTS" id="PR00463">
    <property type="entry name" value="EP450I"/>
</dbReference>
<feature type="compositionally biased region" description="Polar residues" evidence="9">
    <location>
        <begin position="1"/>
        <end position="10"/>
    </location>
</feature>
<dbReference type="Pfam" id="PF00067">
    <property type="entry name" value="p450"/>
    <property type="match status" value="1"/>
</dbReference>
<feature type="binding site" description="axial binding residue" evidence="8">
    <location>
        <position position="2286"/>
    </location>
    <ligand>
        <name>heme</name>
        <dbReference type="ChEBI" id="CHEBI:30413"/>
    </ligand>
    <ligandPart>
        <name>Fe</name>
        <dbReference type="ChEBI" id="CHEBI:18248"/>
    </ligandPart>
</feature>
<comment type="caution">
    <text evidence="11">The sequence shown here is derived from an EMBL/GenBank/DDBJ whole genome shotgun (WGS) entry which is preliminary data.</text>
</comment>
<name>A0A819GRU6_9BILA</name>
<sequence length="2340" mass="266354">MYVSRSSSPHKSPADNDPNSGNISVTDTDIHELENLVPYPRQAPTEYEQHLKEACQQLLRHPCGIISTLSLAKKIDTTAANLLVEQCLLLYTDDLFAAHTQLDPEGYIKYIPNNIDITFIGSLLHYDIDPTLYFQEINIPELWKSYLSTNGIAILRSMTFYEIIIDVPPSLELPADDVERIDGNNNYQKKNLSFKVYAQSSNDPSENYHQTHHHRDFTNKSNVSLSNTNENFNNSTKKRITSAIDKSESDTFEIVPSGKRFRPETNDYQFIQSNYSNVIISKPTMNWRFLRKRIIGLKNTDNTCYINAALQCLASTPPFVEWLFDQLDTLDTCQLSNQGKFCSVCELTKVISSIHPSPRKKSIESDCLTIPSANSIRTHINLISSVFNVGEQEDASEFIITLLDHCIGCLSSHSSISHIISSGPTIIDQIFNIKLLSSGECPVCLYTFKREEITNMLLVEIDKLNHLTDALAHFVERESINTFICSNCDKSVKLDKRITINELSSILIINFKRCSTTFSTTKKLLHQVNYNELLDISPYMTSNLLSSTDKTQNIDSSNNYYKLYAIINHASDDLANGHYYAYIRSLDNLWFLVNDAHCQNVSLNEVLNHREALILFYAKVVHTPTPIDRMLQQIPQPLMSSSTENNIVLSSSILSSSIPGNSTSINESITFLNEQLSKTKSLITMKTPMRSYDSKSQNDIELKLENSLSIIKSRKSAILNKTPIPGQTRSSIKIGNQCSNNQIEENRKNIDHILNEEIPSQSMPSKKLLFVRNETSNDSIAEVSDDEETKKKTCIKLASVATGIPIEQVFEQTLSQKYSFRLNETDLLKMNQRRHEELKKKYDRKMKMIGLLSDISSLIKKKWKNRDISTTINDTNAADCHEKTKHMKTSNKVNIEYLNILLPHLKHYNAACALCICTRYFGKNISKSTDLLVRCTLKCSGRVCKFKCNVHVLNNGYCFLIALNRNVFHRVNERISRPIRGSRRRAIMDKFKGGSSVYRIHAQYDEQRTAREKQGFNYDATGKSKKIFKKIKAEANAESLLSPNISLGILQLHDKLVDEINNDGIIKGGIQIVQFRPFCVVAFTEASIRLYDAIVNHPDSVLSWDATGGIVKNSSSKQCLYYELTISHPNIVNEDSLVPLTFMLSESQTLFTIIQWLSAFKESYRKVFPHKKDSFAVPAIILSDRAQIFLQAALHVFNNENYDAFLARAYRIVTNTAVRNDLSKTNIHACLSHFMLDMRKRVNKYLLEDMREVAMWSIALLVNSSTWPEIKENWTLICQVFLSYSTNNDINFKQHHATLLVRISKITSDPNSSRAISQSKDILSNRNDSFEFDDTSEIDDYDDNQMHTNEKTKTNNKKKRLIISTVHSSNHNKSIIDEEEELNKADSPFKRELQAIYNKCLEACIKNYGNLSSSDKAVKGIRQWLSFINQRCIPTIPIWSNLLLGNLSRHGTSAIRAYDNLLLSSHDQRTNAISERRMSIVKRTQLGIETRIRSDIVLDILINDMQKMVEKFSISLMGTIFQDTGGETNSQQLKVVQERWRQSNRRGHGHYAKTPETSIMNNLKNALIISSSNINDRVILPQLSVSNWLNISIGLLLSMKIIRETPPSSPMKTPLLIDILSFIKNWISASNRLKPPKKTSVELTTLLNTQFHIPINFPTDVNEQLSFIIHNILLPIISYSISVNKIYRCTSCKHTINVRFNINYIEISMVENQFRLNQQLANYFANNSSDHICDKCSMLMSRQIKISDCPPIIILKINDTKNSTNLLSKPPHTVCFYPFMDDSCIGCSSSSVFDIVAFLSVIPDTQNKLLDTNIENVDNENSNLQCTPTISTSQQITTSITSSSILLNHPIPVRLLDKSTNLKYFTFRSSVPGLPPQFLFGNLLQTGLLKGTSLPQIYTSLRNHFGDIYQLQFGLVHAFIIGNIDDIQHIFYHRHIYDQGDWAVELVGALFPNGLITLKGAKHKRHAAVTMPLFRRAKIISNFDLIIDCTEKLLNNWRTFSNEHIHCNIVQQCQNLLLQIFGLIAFDYDLETINGSNTNEFTQTLRNFINTVELTAFLPRFILRIYAILSSQYRRDRATAERYLYRMIEQELNETAESRALRKKTSLIASLVDSLQTDEIAEAKKSEEEKKGLSRKEVLDEMLMFLIAGFETTSTALAWSIHLLSKHPQVQQKIKAELINDNVNQILIVDHLDSLVYLDCVIKEVLRFSPPADGTARTLTADDRLPNSGVQLYKGDQVIIPLAILARDSRYWKVDPELFYPERFLDEDKNHHPYAFFPFGAGHRQCIGQDLARFELKVILAKLMQHVTFGDGGPEVNAGGHLQKLTIMPKHVGVTIKFDA</sequence>
<evidence type="ECO:0000256" key="6">
    <source>
        <dbReference type="ARBA" id="ARBA00023004"/>
    </source>
</evidence>
<dbReference type="InterPro" id="IPR050476">
    <property type="entry name" value="Insect_CytP450_Detox"/>
</dbReference>
<dbReference type="GO" id="GO:0004497">
    <property type="term" value="F:monooxygenase activity"/>
    <property type="evidence" value="ECO:0007669"/>
    <property type="project" value="UniProtKB-KW"/>
</dbReference>
<dbReference type="EMBL" id="CAJOBD010002493">
    <property type="protein sequence ID" value="CAF3886224.1"/>
    <property type="molecule type" value="Genomic_DNA"/>
</dbReference>
<dbReference type="InterPro" id="IPR001394">
    <property type="entry name" value="Peptidase_C19_UCH"/>
</dbReference>
<evidence type="ECO:0000256" key="9">
    <source>
        <dbReference type="SAM" id="MobiDB-lite"/>
    </source>
</evidence>
<keyword evidence="4 8" id="KW-0479">Metal-binding</keyword>
<evidence type="ECO:0000256" key="3">
    <source>
        <dbReference type="ARBA" id="ARBA00022617"/>
    </source>
</evidence>
<dbReference type="InterPro" id="IPR001128">
    <property type="entry name" value="Cyt_P450"/>
</dbReference>
<keyword evidence="6 8" id="KW-0408">Iron</keyword>
<evidence type="ECO:0000313" key="11">
    <source>
        <dbReference type="EMBL" id="CAF3886224.1"/>
    </source>
</evidence>
<dbReference type="Proteomes" id="UP000663836">
    <property type="component" value="Unassembled WGS sequence"/>
</dbReference>
<feature type="region of interest" description="Disordered" evidence="9">
    <location>
        <begin position="203"/>
        <end position="232"/>
    </location>
</feature>
<keyword evidence="7" id="KW-0503">Monooxygenase</keyword>
<dbReference type="PROSITE" id="PS00086">
    <property type="entry name" value="CYTOCHROME_P450"/>
    <property type="match status" value="1"/>
</dbReference>
<dbReference type="Gene3D" id="1.10.630.10">
    <property type="entry name" value="Cytochrome P450"/>
    <property type="match status" value="1"/>
</dbReference>
<organism evidence="11 12">
    <name type="scientific">Rotaria sordida</name>
    <dbReference type="NCBI Taxonomy" id="392033"/>
    <lineage>
        <taxon>Eukaryota</taxon>
        <taxon>Metazoa</taxon>
        <taxon>Spiralia</taxon>
        <taxon>Gnathifera</taxon>
        <taxon>Rotifera</taxon>
        <taxon>Eurotatoria</taxon>
        <taxon>Bdelloidea</taxon>
        <taxon>Philodinida</taxon>
        <taxon>Philodinidae</taxon>
        <taxon>Rotaria</taxon>
    </lineage>
</organism>
<feature type="compositionally biased region" description="Polar residues" evidence="9">
    <location>
        <begin position="219"/>
        <end position="232"/>
    </location>
</feature>
<evidence type="ECO:0000313" key="12">
    <source>
        <dbReference type="Proteomes" id="UP000663836"/>
    </source>
</evidence>
<dbReference type="GO" id="GO:0005506">
    <property type="term" value="F:iron ion binding"/>
    <property type="evidence" value="ECO:0007669"/>
    <property type="project" value="InterPro"/>
</dbReference>
<feature type="region of interest" description="Disordered" evidence="9">
    <location>
        <begin position="1"/>
        <end position="25"/>
    </location>
</feature>
<dbReference type="SUPFAM" id="SSF54001">
    <property type="entry name" value="Cysteine proteinases"/>
    <property type="match status" value="1"/>
</dbReference>
<dbReference type="PROSITE" id="PS50235">
    <property type="entry name" value="USP_3"/>
    <property type="match status" value="1"/>
</dbReference>
<gene>
    <name evidence="11" type="ORF">JBS370_LOCUS20117</name>
</gene>
<reference evidence="11" key="1">
    <citation type="submission" date="2021-02" db="EMBL/GenBank/DDBJ databases">
        <authorList>
            <person name="Nowell W R."/>
        </authorList>
    </citation>
    <scope>NUCLEOTIDE SEQUENCE</scope>
</reference>
<keyword evidence="5" id="KW-0560">Oxidoreductase</keyword>
<dbReference type="InterPro" id="IPR002401">
    <property type="entry name" value="Cyt_P450_E_grp-I"/>
</dbReference>
<protein>
    <recommendedName>
        <fullName evidence="10">USP domain-containing protein</fullName>
    </recommendedName>
</protein>
<dbReference type="InterPro" id="IPR036396">
    <property type="entry name" value="Cyt_P450_sf"/>
</dbReference>
<evidence type="ECO:0000256" key="1">
    <source>
        <dbReference type="ARBA" id="ARBA00001971"/>
    </source>
</evidence>
<evidence type="ECO:0000256" key="8">
    <source>
        <dbReference type="PIRSR" id="PIRSR602401-1"/>
    </source>
</evidence>
<comment type="similarity">
    <text evidence="2">Belongs to the cytochrome P450 family.</text>
</comment>
<proteinExistence type="inferred from homology"/>
<evidence type="ECO:0000256" key="4">
    <source>
        <dbReference type="ARBA" id="ARBA00022723"/>
    </source>
</evidence>
<keyword evidence="3 8" id="KW-0349">Heme</keyword>
<dbReference type="Gene3D" id="3.90.70.10">
    <property type="entry name" value="Cysteine proteinases"/>
    <property type="match status" value="1"/>
</dbReference>